<proteinExistence type="predicted"/>
<accession>A0AAV0XX94</accession>
<evidence type="ECO:0000313" key="2">
    <source>
        <dbReference type="Proteomes" id="UP001160148"/>
    </source>
</evidence>
<sequence length="74" mass="8480">MDFGLPKRFCSRAKSDAIQSQRQFFHTSIDVGGRPFTMAPNLGADFGLSNIFDHVWKVDINFSIRQSIRTEERS</sequence>
<dbReference type="EMBL" id="CARXXK010001085">
    <property type="protein sequence ID" value="CAI6373220.1"/>
    <property type="molecule type" value="Genomic_DNA"/>
</dbReference>
<protein>
    <submittedName>
        <fullName evidence="1">Uncharacterized protein</fullName>
    </submittedName>
</protein>
<gene>
    <name evidence="1" type="ORF">MEUPH1_LOCUS27001</name>
</gene>
<evidence type="ECO:0000313" key="1">
    <source>
        <dbReference type="EMBL" id="CAI6373220.1"/>
    </source>
</evidence>
<comment type="caution">
    <text evidence="1">The sequence shown here is derived from an EMBL/GenBank/DDBJ whole genome shotgun (WGS) entry which is preliminary data.</text>
</comment>
<dbReference type="Proteomes" id="UP001160148">
    <property type="component" value="Unassembled WGS sequence"/>
</dbReference>
<organism evidence="1 2">
    <name type="scientific">Macrosiphum euphorbiae</name>
    <name type="common">potato aphid</name>
    <dbReference type="NCBI Taxonomy" id="13131"/>
    <lineage>
        <taxon>Eukaryota</taxon>
        <taxon>Metazoa</taxon>
        <taxon>Ecdysozoa</taxon>
        <taxon>Arthropoda</taxon>
        <taxon>Hexapoda</taxon>
        <taxon>Insecta</taxon>
        <taxon>Pterygota</taxon>
        <taxon>Neoptera</taxon>
        <taxon>Paraneoptera</taxon>
        <taxon>Hemiptera</taxon>
        <taxon>Sternorrhyncha</taxon>
        <taxon>Aphidomorpha</taxon>
        <taxon>Aphidoidea</taxon>
        <taxon>Aphididae</taxon>
        <taxon>Macrosiphini</taxon>
        <taxon>Macrosiphum</taxon>
    </lineage>
</organism>
<name>A0AAV0XX94_9HEMI</name>
<keyword evidence="2" id="KW-1185">Reference proteome</keyword>
<dbReference type="AlphaFoldDB" id="A0AAV0XX94"/>
<reference evidence="1 2" key="1">
    <citation type="submission" date="2023-01" db="EMBL/GenBank/DDBJ databases">
        <authorList>
            <person name="Whitehead M."/>
        </authorList>
    </citation>
    <scope>NUCLEOTIDE SEQUENCE [LARGE SCALE GENOMIC DNA]</scope>
</reference>